<dbReference type="PANTHER" id="PTHR43329">
    <property type="entry name" value="EPOXIDE HYDROLASE"/>
    <property type="match status" value="1"/>
</dbReference>
<keyword evidence="1 3" id="KW-0378">Hydrolase</keyword>
<feature type="domain" description="AB hydrolase-1" evidence="2">
    <location>
        <begin position="42"/>
        <end position="276"/>
    </location>
</feature>
<accession>A0A9X2A897</accession>
<dbReference type="PRINTS" id="PR00412">
    <property type="entry name" value="EPOXHYDRLASE"/>
</dbReference>
<dbReference type="EC" id="3.8.1.5" evidence="3"/>
<comment type="caution">
    <text evidence="3">The sequence shown here is derived from an EMBL/GenBank/DDBJ whole genome shotgun (WGS) entry which is preliminary data.</text>
</comment>
<dbReference type="SUPFAM" id="SSF53474">
    <property type="entry name" value="alpha/beta-Hydrolases"/>
    <property type="match status" value="1"/>
</dbReference>
<dbReference type="Pfam" id="PF00561">
    <property type="entry name" value="Abhydrolase_1"/>
    <property type="match status" value="1"/>
</dbReference>
<proteinExistence type="predicted"/>
<dbReference type="EMBL" id="JAKVTV010000001">
    <property type="protein sequence ID" value="MCH4822085.1"/>
    <property type="molecule type" value="Genomic_DNA"/>
</dbReference>
<dbReference type="InterPro" id="IPR000639">
    <property type="entry name" value="Epox_hydrolase-like"/>
</dbReference>
<dbReference type="AlphaFoldDB" id="A0A9X2A897"/>
<sequence length="295" mass="34382">MEILQTDPERFKSITDFPYQENYVNFGSLQMHYVDEGSGEIILALHGEPTWSYLYRKFIPVLNDYRFIAPDMIGFGRSDKIVGRKNYTFDLHFRSLKNFIDKLELNDITLVVQDWGGLLGLSLLGEYPERFKRVVVMNTFLPKGKNLPWFFKLWQWFSKYHPSIPIGDIVQFGTVVKLPKEVVGAYNAPFPNKKYKDSARAFPQLVPSRPDAEGVDRLLKARETLSKWNKPALVMFSDKDRVFSGMEKFFYKLIPSSSEQEKIIIRNAGHFLQEEKGEEIAGYINHFMKDELRVN</sequence>
<organism evidence="3 4">
    <name type="scientific">Christiangramia lutea</name>
    <dbReference type="NCBI Taxonomy" id="1607951"/>
    <lineage>
        <taxon>Bacteria</taxon>
        <taxon>Pseudomonadati</taxon>
        <taxon>Bacteroidota</taxon>
        <taxon>Flavobacteriia</taxon>
        <taxon>Flavobacteriales</taxon>
        <taxon>Flavobacteriaceae</taxon>
        <taxon>Christiangramia</taxon>
    </lineage>
</organism>
<dbReference type="Gene3D" id="3.40.50.1820">
    <property type="entry name" value="alpha/beta hydrolase"/>
    <property type="match status" value="1"/>
</dbReference>
<dbReference type="GO" id="GO:0018786">
    <property type="term" value="F:haloalkane dehalogenase activity"/>
    <property type="evidence" value="ECO:0007669"/>
    <property type="project" value="UniProtKB-EC"/>
</dbReference>
<gene>
    <name evidence="3" type="ORF">ML462_02780</name>
</gene>
<dbReference type="NCBIfam" id="NF002043">
    <property type="entry name" value="PRK00870.1"/>
    <property type="match status" value="1"/>
</dbReference>
<evidence type="ECO:0000313" key="4">
    <source>
        <dbReference type="Proteomes" id="UP001139226"/>
    </source>
</evidence>
<dbReference type="RefSeq" id="WP_240712203.1">
    <property type="nucleotide sequence ID" value="NZ_JAKVTV010000001.1"/>
</dbReference>
<dbReference type="PRINTS" id="PR00111">
    <property type="entry name" value="ABHYDROLASE"/>
</dbReference>
<reference evidence="3" key="1">
    <citation type="submission" date="2022-03" db="EMBL/GenBank/DDBJ databases">
        <title>Gramella crocea sp. nov., isolated from activated sludge of a seafood processing plant.</title>
        <authorList>
            <person name="Zhang X."/>
        </authorList>
    </citation>
    <scope>NUCLEOTIDE SEQUENCE</scope>
    <source>
        <strain evidence="3">YJ019</strain>
    </source>
</reference>
<dbReference type="InterPro" id="IPR000073">
    <property type="entry name" value="AB_hydrolase_1"/>
</dbReference>
<keyword evidence="4" id="KW-1185">Reference proteome</keyword>
<protein>
    <submittedName>
        <fullName evidence="3">Haloalkane dehalogenase</fullName>
        <ecNumber evidence="3">3.8.1.5</ecNumber>
    </submittedName>
</protein>
<dbReference type="InterPro" id="IPR029058">
    <property type="entry name" value="AB_hydrolase_fold"/>
</dbReference>
<evidence type="ECO:0000259" key="2">
    <source>
        <dbReference type="Pfam" id="PF00561"/>
    </source>
</evidence>
<dbReference type="Proteomes" id="UP001139226">
    <property type="component" value="Unassembled WGS sequence"/>
</dbReference>
<evidence type="ECO:0000313" key="3">
    <source>
        <dbReference type="EMBL" id="MCH4822085.1"/>
    </source>
</evidence>
<name>A0A9X2A897_9FLAO</name>
<evidence type="ECO:0000256" key="1">
    <source>
        <dbReference type="ARBA" id="ARBA00022801"/>
    </source>
</evidence>